<evidence type="ECO:0008006" key="3">
    <source>
        <dbReference type="Google" id="ProtNLM"/>
    </source>
</evidence>
<proteinExistence type="predicted"/>
<protein>
    <recommendedName>
        <fullName evidence="3">Pectinesterase inhibitor domain-containing protein</fullName>
    </recommendedName>
</protein>
<accession>A0A426YJP9</accession>
<dbReference type="AlphaFoldDB" id="A0A426YJP9"/>
<evidence type="ECO:0000313" key="1">
    <source>
        <dbReference type="EMBL" id="RRT51943.1"/>
    </source>
</evidence>
<gene>
    <name evidence="1" type="ORF">B296_00019457</name>
</gene>
<name>A0A426YJP9_ENSVE</name>
<comment type="caution">
    <text evidence="1">The sequence shown here is derived from an EMBL/GenBank/DDBJ whole genome shotgun (WGS) entry which is preliminary data.</text>
</comment>
<dbReference type="EMBL" id="AMZH03011958">
    <property type="protein sequence ID" value="RRT51943.1"/>
    <property type="molecule type" value="Genomic_DNA"/>
</dbReference>
<dbReference type="Proteomes" id="UP000287651">
    <property type="component" value="Unassembled WGS sequence"/>
</dbReference>
<evidence type="ECO:0000313" key="2">
    <source>
        <dbReference type="Proteomes" id="UP000287651"/>
    </source>
</evidence>
<organism evidence="1 2">
    <name type="scientific">Ensete ventricosum</name>
    <name type="common">Abyssinian banana</name>
    <name type="synonym">Musa ensete</name>
    <dbReference type="NCBI Taxonomy" id="4639"/>
    <lineage>
        <taxon>Eukaryota</taxon>
        <taxon>Viridiplantae</taxon>
        <taxon>Streptophyta</taxon>
        <taxon>Embryophyta</taxon>
        <taxon>Tracheophyta</taxon>
        <taxon>Spermatophyta</taxon>
        <taxon>Magnoliopsida</taxon>
        <taxon>Liliopsida</taxon>
        <taxon>Zingiberales</taxon>
        <taxon>Musaceae</taxon>
        <taxon>Ensete</taxon>
    </lineage>
</organism>
<sequence length="51" mass="5281">MNAAMADEETCSDYVQNTAGAGGSSVIADVDRQVGSLKEYTDNALALVDGR</sequence>
<reference evidence="1 2" key="1">
    <citation type="journal article" date="2014" name="Agronomy (Basel)">
        <title>A Draft Genome Sequence for Ensete ventricosum, the Drought-Tolerant Tree Against Hunger.</title>
        <authorList>
            <person name="Harrison J."/>
            <person name="Moore K.A."/>
            <person name="Paszkiewicz K."/>
            <person name="Jones T."/>
            <person name="Grant M."/>
            <person name="Ambacheew D."/>
            <person name="Muzemil S."/>
            <person name="Studholme D.J."/>
        </authorList>
    </citation>
    <scope>NUCLEOTIDE SEQUENCE [LARGE SCALE GENOMIC DNA]</scope>
</reference>